<dbReference type="GO" id="GO:0016887">
    <property type="term" value="F:ATP hydrolysis activity"/>
    <property type="evidence" value="ECO:0007669"/>
    <property type="project" value="InterPro"/>
</dbReference>
<dbReference type="RefSeq" id="WP_145076830.1">
    <property type="nucleotide sequence ID" value="NZ_CP036425.1"/>
</dbReference>
<evidence type="ECO:0000313" key="7">
    <source>
        <dbReference type="Proteomes" id="UP000317369"/>
    </source>
</evidence>
<dbReference type="PANTHER" id="PTHR43335">
    <property type="entry name" value="ABC TRANSPORTER, ATP-BINDING PROTEIN"/>
    <property type="match status" value="1"/>
</dbReference>
<dbReference type="EMBL" id="CP036425">
    <property type="protein sequence ID" value="QDU33637.1"/>
    <property type="molecule type" value="Genomic_DNA"/>
</dbReference>
<dbReference type="Proteomes" id="UP000317369">
    <property type="component" value="Chromosome"/>
</dbReference>
<keyword evidence="6" id="KW-0378">Hydrolase</keyword>
<name>A0A517YTU6_9BACT</name>
<dbReference type="InterPro" id="IPR027417">
    <property type="entry name" value="P-loop_NTPase"/>
</dbReference>
<dbReference type="InterPro" id="IPR003593">
    <property type="entry name" value="AAA+_ATPase"/>
</dbReference>
<dbReference type="PROSITE" id="PS50893">
    <property type="entry name" value="ABC_TRANSPORTER_2"/>
    <property type="match status" value="1"/>
</dbReference>
<gene>
    <name evidence="6" type="primary">yxlF_1</name>
    <name evidence="6" type="ORF">KS4_16920</name>
</gene>
<dbReference type="SMART" id="SM00382">
    <property type="entry name" value="AAA"/>
    <property type="match status" value="1"/>
</dbReference>
<evidence type="ECO:0000256" key="4">
    <source>
        <dbReference type="ARBA" id="ARBA00022840"/>
    </source>
</evidence>
<evidence type="ECO:0000256" key="2">
    <source>
        <dbReference type="ARBA" id="ARBA00022448"/>
    </source>
</evidence>
<dbReference type="OrthoDB" id="9795548at2"/>
<keyword evidence="7" id="KW-1185">Reference proteome</keyword>
<dbReference type="PROSITE" id="PS00211">
    <property type="entry name" value="ABC_TRANSPORTER_1"/>
    <property type="match status" value="1"/>
</dbReference>
<proteinExistence type="inferred from homology"/>
<dbReference type="AlphaFoldDB" id="A0A517YTU6"/>
<protein>
    <submittedName>
        <fullName evidence="6">Putative ABC transporter ATP-binding protein YxlF</fullName>
        <ecNumber evidence="6">3.6.3.-</ecNumber>
    </submittedName>
</protein>
<dbReference type="Pfam" id="PF00005">
    <property type="entry name" value="ABC_tran"/>
    <property type="match status" value="1"/>
</dbReference>
<feature type="domain" description="ABC transporter" evidence="5">
    <location>
        <begin position="2"/>
        <end position="231"/>
    </location>
</feature>
<organism evidence="6 7">
    <name type="scientific">Poriferisphaera corsica</name>
    <dbReference type="NCBI Taxonomy" id="2528020"/>
    <lineage>
        <taxon>Bacteria</taxon>
        <taxon>Pseudomonadati</taxon>
        <taxon>Planctomycetota</taxon>
        <taxon>Phycisphaerae</taxon>
        <taxon>Phycisphaerales</taxon>
        <taxon>Phycisphaeraceae</taxon>
        <taxon>Poriferisphaera</taxon>
    </lineage>
</organism>
<evidence type="ECO:0000256" key="3">
    <source>
        <dbReference type="ARBA" id="ARBA00022741"/>
    </source>
</evidence>
<dbReference type="KEGG" id="pcor:KS4_16920"/>
<keyword evidence="4 6" id="KW-0067">ATP-binding</keyword>
<dbReference type="CDD" id="cd03230">
    <property type="entry name" value="ABC_DR_subfamily_A"/>
    <property type="match status" value="1"/>
</dbReference>
<accession>A0A517YTU6</accession>
<dbReference type="EC" id="3.6.3.-" evidence="6"/>
<evidence type="ECO:0000313" key="6">
    <source>
        <dbReference type="EMBL" id="QDU33637.1"/>
    </source>
</evidence>
<evidence type="ECO:0000256" key="1">
    <source>
        <dbReference type="ARBA" id="ARBA00005417"/>
    </source>
</evidence>
<dbReference type="Gene3D" id="3.40.50.300">
    <property type="entry name" value="P-loop containing nucleotide triphosphate hydrolases"/>
    <property type="match status" value="1"/>
</dbReference>
<dbReference type="PANTHER" id="PTHR43335:SF4">
    <property type="entry name" value="ABC TRANSPORTER, ATP-BINDING PROTEIN"/>
    <property type="match status" value="1"/>
</dbReference>
<dbReference type="InterPro" id="IPR003439">
    <property type="entry name" value="ABC_transporter-like_ATP-bd"/>
</dbReference>
<reference evidence="6 7" key="1">
    <citation type="submission" date="2019-02" db="EMBL/GenBank/DDBJ databases">
        <title>Deep-cultivation of Planctomycetes and their phenomic and genomic characterization uncovers novel biology.</title>
        <authorList>
            <person name="Wiegand S."/>
            <person name="Jogler M."/>
            <person name="Boedeker C."/>
            <person name="Pinto D."/>
            <person name="Vollmers J."/>
            <person name="Rivas-Marin E."/>
            <person name="Kohn T."/>
            <person name="Peeters S.H."/>
            <person name="Heuer A."/>
            <person name="Rast P."/>
            <person name="Oberbeckmann S."/>
            <person name="Bunk B."/>
            <person name="Jeske O."/>
            <person name="Meyerdierks A."/>
            <person name="Storesund J.E."/>
            <person name="Kallscheuer N."/>
            <person name="Luecker S."/>
            <person name="Lage O.M."/>
            <person name="Pohl T."/>
            <person name="Merkel B.J."/>
            <person name="Hornburger P."/>
            <person name="Mueller R.-W."/>
            <person name="Bruemmer F."/>
            <person name="Labrenz M."/>
            <person name="Spormann A.M."/>
            <person name="Op den Camp H."/>
            <person name="Overmann J."/>
            <person name="Amann R."/>
            <person name="Jetten M.S.M."/>
            <person name="Mascher T."/>
            <person name="Medema M.H."/>
            <person name="Devos D.P."/>
            <person name="Kaster A.-K."/>
            <person name="Ovreas L."/>
            <person name="Rohde M."/>
            <person name="Galperin M.Y."/>
            <person name="Jogler C."/>
        </authorList>
    </citation>
    <scope>NUCLEOTIDE SEQUENCE [LARGE SCALE GENOMIC DNA]</scope>
    <source>
        <strain evidence="6 7">KS4</strain>
    </source>
</reference>
<keyword evidence="2" id="KW-0813">Transport</keyword>
<keyword evidence="3" id="KW-0547">Nucleotide-binding</keyword>
<dbReference type="InterPro" id="IPR017871">
    <property type="entry name" value="ABC_transporter-like_CS"/>
</dbReference>
<sequence>MIIAKNLVKWYGPTLAVDDLSFEIPKGEIVGFLGPNGAGKSTTLRILTGYLPPTAGSASIADYDILKQPLEARTQIGYLPEGTPLYGEARVTEYLHYRGSLLGMTRKDRNQRIEEVCDRCGLSHLKRRVISRLSKGNRQRVGLAQALLSKPPILILDEPTAALDPNQISEVRKLIKELRGEHTILLSTHILPEVEKTADRVMIIAGGRLLADGKPSELRQQIAQDAAIILEAKTSATQLTSMLKPLTDITSFETLTDSDYSRLSITPTSHSNNTQLLTAIGNKLLKEQIAVRELHTEQASLETFFVKITDRLATQQSSESA</sequence>
<comment type="similarity">
    <text evidence="1">Belongs to the ABC transporter superfamily.</text>
</comment>
<dbReference type="GO" id="GO:0005524">
    <property type="term" value="F:ATP binding"/>
    <property type="evidence" value="ECO:0007669"/>
    <property type="project" value="UniProtKB-KW"/>
</dbReference>
<evidence type="ECO:0000259" key="5">
    <source>
        <dbReference type="PROSITE" id="PS50893"/>
    </source>
</evidence>
<dbReference type="SUPFAM" id="SSF52540">
    <property type="entry name" value="P-loop containing nucleoside triphosphate hydrolases"/>
    <property type="match status" value="1"/>
</dbReference>